<evidence type="ECO:0000259" key="2">
    <source>
        <dbReference type="Pfam" id="PF24626"/>
    </source>
</evidence>
<protein>
    <recommendedName>
        <fullName evidence="2">Tf2-1-like SH3-like domain-containing protein</fullName>
    </recommendedName>
</protein>
<reference evidence="3" key="1">
    <citation type="submission" date="2018-05" db="EMBL/GenBank/DDBJ databases">
        <title>Draft genome of Mucuna pruriens seed.</title>
        <authorList>
            <person name="Nnadi N.E."/>
            <person name="Vos R."/>
            <person name="Hasami M.H."/>
            <person name="Devisetty U.K."/>
            <person name="Aguiy J.C."/>
        </authorList>
    </citation>
    <scope>NUCLEOTIDE SEQUENCE [LARGE SCALE GENOMIC DNA]</scope>
    <source>
        <strain evidence="3">JCA_2017</strain>
    </source>
</reference>
<proteinExistence type="predicted"/>
<sequence length="426" mass="49265">MLSLLIIGCLILLPFTLILNWPMVLIPFSNFTYFLHLLCLIVLMMKGSQGPNLFEGYMIWYSYTWKGKEKSIQRMPIRGERKSSLRRETCWFPDLRKSKLLPRRDGPFKIIKDIHDNAYKVDMPQEFGGSSSFNVIDLTPFVTSARPPNFRSNSVQEGEDDAYTEGTLQEDKVEGDAPALEGCMIRGRLEKIQEQVFRKLTMLKGQEEAPSPKSLPKVTSHKGQGKGHREFNTDVKLAKREPLLLMPTNMILNASPPLVSFPTGFRALLEEFKDMFPKELPHRLPPLRGIEHHIHLTPRSTLPNKTTHGTNPKESKEIQKQVGKLMEKDINTLFHVWTIFWINCMEWLSLNKDERKGSVVNDFQQQIWFKWLLMPFGLINASSAFMRLMNHVDTILKLDRLEIRQKEELDPSHDLSVEPKLSEVRP</sequence>
<dbReference type="AlphaFoldDB" id="A0A371FYH2"/>
<feature type="region of interest" description="Disordered" evidence="1">
    <location>
        <begin position="205"/>
        <end position="228"/>
    </location>
</feature>
<dbReference type="PANTHER" id="PTHR35046">
    <property type="entry name" value="ZINC KNUCKLE (CCHC-TYPE) FAMILY PROTEIN"/>
    <property type="match status" value="1"/>
</dbReference>
<comment type="caution">
    <text evidence="3">The sequence shown here is derived from an EMBL/GenBank/DDBJ whole genome shotgun (WGS) entry which is preliminary data.</text>
</comment>
<dbReference type="Proteomes" id="UP000257109">
    <property type="component" value="Unassembled WGS sequence"/>
</dbReference>
<evidence type="ECO:0000256" key="1">
    <source>
        <dbReference type="SAM" id="MobiDB-lite"/>
    </source>
</evidence>
<dbReference type="PANTHER" id="PTHR35046:SF26">
    <property type="entry name" value="RNA-DIRECTED DNA POLYMERASE"/>
    <property type="match status" value="1"/>
</dbReference>
<name>A0A371FYH2_MUCPR</name>
<organism evidence="3 4">
    <name type="scientific">Mucuna pruriens</name>
    <name type="common">Velvet bean</name>
    <name type="synonym">Dolichos pruriens</name>
    <dbReference type="NCBI Taxonomy" id="157652"/>
    <lineage>
        <taxon>Eukaryota</taxon>
        <taxon>Viridiplantae</taxon>
        <taxon>Streptophyta</taxon>
        <taxon>Embryophyta</taxon>
        <taxon>Tracheophyta</taxon>
        <taxon>Spermatophyta</taxon>
        <taxon>Magnoliopsida</taxon>
        <taxon>eudicotyledons</taxon>
        <taxon>Gunneridae</taxon>
        <taxon>Pentapetalae</taxon>
        <taxon>rosids</taxon>
        <taxon>fabids</taxon>
        <taxon>Fabales</taxon>
        <taxon>Fabaceae</taxon>
        <taxon>Papilionoideae</taxon>
        <taxon>50 kb inversion clade</taxon>
        <taxon>NPAAA clade</taxon>
        <taxon>indigoferoid/millettioid clade</taxon>
        <taxon>Phaseoleae</taxon>
        <taxon>Mucuna</taxon>
    </lineage>
</organism>
<keyword evidence="4" id="KW-1185">Reference proteome</keyword>
<feature type="region of interest" description="Disordered" evidence="1">
    <location>
        <begin position="147"/>
        <end position="168"/>
    </location>
</feature>
<feature type="domain" description="Tf2-1-like SH3-like" evidence="2">
    <location>
        <begin position="95"/>
        <end position="141"/>
    </location>
</feature>
<dbReference type="InterPro" id="IPR056924">
    <property type="entry name" value="SH3_Tf2-1"/>
</dbReference>
<dbReference type="OrthoDB" id="1934635at2759"/>
<evidence type="ECO:0000313" key="3">
    <source>
        <dbReference type="EMBL" id="RDX83366.1"/>
    </source>
</evidence>
<dbReference type="InterPro" id="IPR043502">
    <property type="entry name" value="DNA/RNA_pol_sf"/>
</dbReference>
<accession>A0A371FYH2</accession>
<evidence type="ECO:0000313" key="4">
    <source>
        <dbReference type="Proteomes" id="UP000257109"/>
    </source>
</evidence>
<dbReference type="Pfam" id="PF24626">
    <property type="entry name" value="SH3_Tf2-1"/>
    <property type="match status" value="1"/>
</dbReference>
<feature type="non-terminal residue" evidence="3">
    <location>
        <position position="1"/>
    </location>
</feature>
<gene>
    <name evidence="3" type="ORF">CR513_35721</name>
</gene>
<dbReference type="SUPFAM" id="SSF56672">
    <property type="entry name" value="DNA/RNA polymerases"/>
    <property type="match status" value="1"/>
</dbReference>
<dbReference type="EMBL" id="QJKJ01007378">
    <property type="protein sequence ID" value="RDX83366.1"/>
    <property type="molecule type" value="Genomic_DNA"/>
</dbReference>